<gene>
    <name evidence="1" type="ORF">IGS68_10205</name>
</gene>
<sequence length="150" mass="17351">MPIPQLTQHGVLPVGQHNCTLDEVQSAYTGNGHRRQLWGDFNRFLVWVRNQPLPQCILIDGGFTSDKANPKDIDVVFDLTDDSDATRNHWFYVNATQYQMVKDQFRVDFWVYAPGAQRDLRAFFEYVRIDEALRRGLMPGARKGLLRIVP</sequence>
<dbReference type="EMBL" id="CP067420">
    <property type="protein sequence ID" value="QQP91547.1"/>
    <property type="molecule type" value="Genomic_DNA"/>
</dbReference>
<dbReference type="InterPro" id="IPR053860">
    <property type="entry name" value="DUF6932"/>
</dbReference>
<accession>A0ABX7BGH6</accession>
<proteinExistence type="predicted"/>
<organism evidence="1 2">
    <name type="scientific">Skermanella cutis</name>
    <dbReference type="NCBI Taxonomy" id="2775420"/>
    <lineage>
        <taxon>Bacteria</taxon>
        <taxon>Pseudomonadati</taxon>
        <taxon>Pseudomonadota</taxon>
        <taxon>Alphaproteobacteria</taxon>
        <taxon>Rhodospirillales</taxon>
        <taxon>Azospirillaceae</taxon>
        <taxon>Skermanella</taxon>
    </lineage>
</organism>
<evidence type="ECO:0000313" key="1">
    <source>
        <dbReference type="EMBL" id="QQP91547.1"/>
    </source>
</evidence>
<name>A0ABX7BGH6_9PROT</name>
<keyword evidence="2" id="KW-1185">Reference proteome</keyword>
<evidence type="ECO:0000313" key="2">
    <source>
        <dbReference type="Proteomes" id="UP000595197"/>
    </source>
</evidence>
<dbReference type="Pfam" id="PF22014">
    <property type="entry name" value="DUF6932"/>
    <property type="match status" value="1"/>
</dbReference>
<dbReference type="RefSeq" id="WP_201079577.1">
    <property type="nucleotide sequence ID" value="NZ_CP067420.1"/>
</dbReference>
<reference evidence="1" key="1">
    <citation type="submission" date="2021-02" db="EMBL/GenBank/DDBJ databases">
        <title>Skermanella TT6 skin isolate.</title>
        <authorList>
            <person name="Lee K."/>
            <person name="Ganzorig M."/>
        </authorList>
    </citation>
    <scope>NUCLEOTIDE SEQUENCE</scope>
    <source>
        <strain evidence="1">TT6</strain>
    </source>
</reference>
<protein>
    <submittedName>
        <fullName evidence="1">Uncharacterized protein</fullName>
    </submittedName>
</protein>
<dbReference type="Proteomes" id="UP000595197">
    <property type="component" value="Chromosome"/>
</dbReference>